<dbReference type="InterPro" id="IPR018120">
    <property type="entry name" value="Glyco_hydro_1_AS"/>
</dbReference>
<evidence type="ECO:0000256" key="1">
    <source>
        <dbReference type="ARBA" id="ARBA00010838"/>
    </source>
</evidence>
<keyword evidence="7" id="KW-1185">Reference proteome</keyword>
<comment type="caution">
    <text evidence="6">The sequence shown here is derived from an EMBL/GenBank/DDBJ whole genome shotgun (WGS) entry which is preliminary data.</text>
</comment>
<dbReference type="Gene3D" id="3.20.20.80">
    <property type="entry name" value="Glycosidases"/>
    <property type="match status" value="1"/>
</dbReference>
<protein>
    <submittedName>
        <fullName evidence="6">Beta-glucosidase</fullName>
    </submittedName>
</protein>
<dbReference type="EMBL" id="BDCO01000002">
    <property type="protein sequence ID" value="GAT33977.1"/>
    <property type="molecule type" value="Genomic_DNA"/>
</dbReference>
<dbReference type="PROSITE" id="PS00572">
    <property type="entry name" value="GLYCOSYL_HYDROL_F1_1"/>
    <property type="match status" value="1"/>
</dbReference>
<dbReference type="STRING" id="690879.TSACC_22399"/>
<sequence>MKNHFLTAASLIGALALTGCVTPPAKYKPAPDQEARNKALNTGKFWWGTSTSSFQNEDRGVKEGDPNYFRTDWDVFADEGKAAVKGDAGTFSWTNFDKDVAALKKIGVSHFRFSIEWARVEPKKGQFNEAAIRQYAEMARKLKAAGIEPIVTLWHFTFPDWLYNRYDKREVNFLHPDVQKEWEVYVTKMVGALKPYVRYWVPQNEPNGALQLGWIAGHWPPGILLSPFKYKRAMRVCADMFIDAAHIIKKERPDAVIMSVHSLPNWRPNRWQDPTLCTYNTMRRQNFDNLDMIQSVVDIIGINYYYTQDASIRSFLNHGQGEKSSNYTQMGWEIEPEGIYQVIKQIGDRYHKPMFISENGIGTKNEQKKIKYLRDHINQVRRADAEGYDMRGYFAWTLVDNFEWTEGYVPNFGLTVMDPKTKDRVFEPSAAFFQNVIRAGNLTPSTKN</sequence>
<evidence type="ECO:0000313" key="6">
    <source>
        <dbReference type="EMBL" id="GAT33977.1"/>
    </source>
</evidence>
<proteinExistence type="inferred from homology"/>
<dbReference type="RefSeq" id="WP_075079654.1">
    <property type="nucleotide sequence ID" value="NZ_BDCO01000002.1"/>
</dbReference>
<dbReference type="InterPro" id="IPR017853">
    <property type="entry name" value="GH"/>
</dbReference>
<comment type="similarity">
    <text evidence="1 5">Belongs to the glycosyl hydrolase 1 family.</text>
</comment>
<evidence type="ECO:0000256" key="4">
    <source>
        <dbReference type="PROSITE-ProRule" id="PRU10055"/>
    </source>
</evidence>
<dbReference type="AlphaFoldDB" id="A0A146GB13"/>
<dbReference type="Proteomes" id="UP000076023">
    <property type="component" value="Unassembled WGS sequence"/>
</dbReference>
<keyword evidence="2" id="KW-0378">Hydrolase</keyword>
<evidence type="ECO:0000256" key="2">
    <source>
        <dbReference type="ARBA" id="ARBA00022801"/>
    </source>
</evidence>
<feature type="active site" description="Nucleophile" evidence="4">
    <location>
        <position position="358"/>
    </location>
</feature>
<keyword evidence="3" id="KW-0326">Glycosidase</keyword>
<gene>
    <name evidence="6" type="ORF">TSACC_22399</name>
</gene>
<evidence type="ECO:0000256" key="3">
    <source>
        <dbReference type="ARBA" id="ARBA00023295"/>
    </source>
</evidence>
<dbReference type="SUPFAM" id="SSF51445">
    <property type="entry name" value="(Trans)glycosidases"/>
    <property type="match status" value="1"/>
</dbReference>
<organism evidence="6 7">
    <name type="scientific">Terrimicrobium sacchariphilum</name>
    <dbReference type="NCBI Taxonomy" id="690879"/>
    <lineage>
        <taxon>Bacteria</taxon>
        <taxon>Pseudomonadati</taxon>
        <taxon>Verrucomicrobiota</taxon>
        <taxon>Terrimicrobiia</taxon>
        <taxon>Terrimicrobiales</taxon>
        <taxon>Terrimicrobiaceae</taxon>
        <taxon>Terrimicrobium</taxon>
    </lineage>
</organism>
<dbReference type="GO" id="GO:0005975">
    <property type="term" value="P:carbohydrate metabolic process"/>
    <property type="evidence" value="ECO:0007669"/>
    <property type="project" value="InterPro"/>
</dbReference>
<evidence type="ECO:0000313" key="7">
    <source>
        <dbReference type="Proteomes" id="UP000076023"/>
    </source>
</evidence>
<reference evidence="7" key="1">
    <citation type="journal article" date="2017" name="Genome Announc.">
        <title>Draft Genome Sequence of Terrimicrobium sacchariphilum NM-5T, a Facultative Anaerobic Soil Bacterium of the Class Spartobacteria.</title>
        <authorList>
            <person name="Qiu Y.L."/>
            <person name="Tourlousse D.M."/>
            <person name="Matsuura N."/>
            <person name="Ohashi A."/>
            <person name="Sekiguchi Y."/>
        </authorList>
    </citation>
    <scope>NUCLEOTIDE SEQUENCE [LARGE SCALE GENOMIC DNA]</scope>
    <source>
        <strain evidence="7">NM-5</strain>
    </source>
</reference>
<dbReference type="Pfam" id="PF00232">
    <property type="entry name" value="Glyco_hydro_1"/>
    <property type="match status" value="2"/>
</dbReference>
<evidence type="ECO:0000256" key="5">
    <source>
        <dbReference type="RuleBase" id="RU003690"/>
    </source>
</evidence>
<dbReference type="PANTHER" id="PTHR10353:SF209">
    <property type="entry name" value="GALACTOLIPID GALACTOSYLTRANSFERASE SFR2, CHLOROPLASTIC"/>
    <property type="match status" value="1"/>
</dbReference>
<dbReference type="PANTHER" id="PTHR10353">
    <property type="entry name" value="GLYCOSYL HYDROLASE"/>
    <property type="match status" value="1"/>
</dbReference>
<dbReference type="InParanoid" id="A0A146GB13"/>
<dbReference type="GO" id="GO:0008422">
    <property type="term" value="F:beta-glucosidase activity"/>
    <property type="evidence" value="ECO:0007669"/>
    <property type="project" value="TreeGrafter"/>
</dbReference>
<dbReference type="OrthoDB" id="2339329at2"/>
<dbReference type="PROSITE" id="PS51257">
    <property type="entry name" value="PROKAR_LIPOPROTEIN"/>
    <property type="match status" value="1"/>
</dbReference>
<dbReference type="PRINTS" id="PR00131">
    <property type="entry name" value="GLHYDRLASE1"/>
</dbReference>
<accession>A0A146GB13</accession>
<name>A0A146GB13_TERSA</name>
<dbReference type="InterPro" id="IPR001360">
    <property type="entry name" value="Glyco_hydro_1"/>
</dbReference>